<comment type="caution">
    <text evidence="1">The sequence shown here is derived from an EMBL/GenBank/DDBJ whole genome shotgun (WGS) entry which is preliminary data.</text>
</comment>
<gene>
    <name evidence="1" type="ORF">C7B64_08840</name>
</gene>
<dbReference type="RefSeq" id="WP_106288280.1">
    <property type="nucleotide sequence ID" value="NZ_CAWNTC010000007.1"/>
</dbReference>
<organism evidence="1 2">
    <name type="scientific">Merismopedia glauca CCAP 1448/3</name>
    <dbReference type="NCBI Taxonomy" id="1296344"/>
    <lineage>
        <taxon>Bacteria</taxon>
        <taxon>Bacillati</taxon>
        <taxon>Cyanobacteriota</taxon>
        <taxon>Cyanophyceae</taxon>
        <taxon>Synechococcales</taxon>
        <taxon>Merismopediaceae</taxon>
        <taxon>Merismopedia</taxon>
    </lineage>
</organism>
<protein>
    <submittedName>
        <fullName evidence="1">Uncharacterized protein</fullName>
    </submittedName>
</protein>
<name>A0A2T1C5F3_9CYAN</name>
<dbReference type="Proteomes" id="UP000238762">
    <property type="component" value="Unassembled WGS sequence"/>
</dbReference>
<sequence>MSITISGKIERKGFGMGTWALVGDDGETYELKDAPEELRQSGIKAKVTGEIRKDVMTLAMIGQVLEVSSFETE</sequence>
<keyword evidence="2" id="KW-1185">Reference proteome</keyword>
<evidence type="ECO:0000313" key="2">
    <source>
        <dbReference type="Proteomes" id="UP000238762"/>
    </source>
</evidence>
<proteinExistence type="predicted"/>
<reference evidence="1 2" key="1">
    <citation type="submission" date="2018-02" db="EMBL/GenBank/DDBJ databases">
        <authorList>
            <person name="Cohen D.B."/>
            <person name="Kent A.D."/>
        </authorList>
    </citation>
    <scope>NUCLEOTIDE SEQUENCE [LARGE SCALE GENOMIC DNA]</scope>
    <source>
        <strain evidence="1 2">CCAP 1448/3</strain>
    </source>
</reference>
<evidence type="ECO:0000313" key="1">
    <source>
        <dbReference type="EMBL" id="PSB03353.1"/>
    </source>
</evidence>
<reference evidence="1 2" key="2">
    <citation type="submission" date="2018-03" db="EMBL/GenBank/DDBJ databases">
        <title>The ancient ancestry and fast evolution of plastids.</title>
        <authorList>
            <person name="Moore K.R."/>
            <person name="Magnabosco C."/>
            <person name="Momper L."/>
            <person name="Gold D.A."/>
            <person name="Bosak T."/>
            <person name="Fournier G.P."/>
        </authorList>
    </citation>
    <scope>NUCLEOTIDE SEQUENCE [LARGE SCALE GENOMIC DNA]</scope>
    <source>
        <strain evidence="1 2">CCAP 1448/3</strain>
    </source>
</reference>
<dbReference type="OrthoDB" id="4869430at2"/>
<accession>A0A2T1C5F3</accession>
<dbReference type="AlphaFoldDB" id="A0A2T1C5F3"/>
<dbReference type="EMBL" id="PVWJ01000034">
    <property type="protein sequence ID" value="PSB03353.1"/>
    <property type="molecule type" value="Genomic_DNA"/>
</dbReference>